<evidence type="ECO:0000313" key="3">
    <source>
        <dbReference type="Proteomes" id="UP001158576"/>
    </source>
</evidence>
<reference evidence="2 3" key="1">
    <citation type="submission" date="2021-04" db="EMBL/GenBank/DDBJ databases">
        <authorList>
            <person name="Bliznina A."/>
        </authorList>
    </citation>
    <scope>NUCLEOTIDE SEQUENCE [LARGE SCALE GENOMIC DNA]</scope>
</reference>
<dbReference type="InterPro" id="IPR000210">
    <property type="entry name" value="BTB/POZ_dom"/>
</dbReference>
<proteinExistence type="predicted"/>
<gene>
    <name evidence="2" type="ORF">OKIOD_LOCUS3797</name>
</gene>
<sequence length="257" mass="29281">MLKGDVVFLAQCQCFRAESEIIKKHSNKLTRLVEEHIGEEFIPLECSAVILDHLLNSFYSISRLKLETIECLMLLHAAQRYECRKTRDWCVEQIKKTLVSSDAMALLVALDIVARYCQNPPPQLDNLVASCVNYLINNNAFGRIEGVKQFHPKIFAMDESVLTQLAVGVAENGSGKGSIHEELERLARTFIEPFEKETRSSNFEKFLIFGRESNAKAPELNSTQISKIIQFQHFHENFEPLQFLSLAIAKVILTKHN</sequence>
<dbReference type="EMBL" id="OU015568">
    <property type="protein sequence ID" value="CAG5089505.1"/>
    <property type="molecule type" value="Genomic_DNA"/>
</dbReference>
<keyword evidence="3" id="KW-1185">Reference proteome</keyword>
<name>A0ABN7RZ60_OIKDI</name>
<accession>A0ABN7RZ60</accession>
<dbReference type="Proteomes" id="UP001158576">
    <property type="component" value="Chromosome PAR"/>
</dbReference>
<protein>
    <submittedName>
        <fullName evidence="2">Oidioi.mRNA.OKI2018_I69.PAR.g12239.t1.cds</fullName>
    </submittedName>
</protein>
<dbReference type="InterPro" id="IPR011333">
    <property type="entry name" value="SKP1/BTB/POZ_sf"/>
</dbReference>
<evidence type="ECO:0000313" key="2">
    <source>
        <dbReference type="EMBL" id="CAG5089505.1"/>
    </source>
</evidence>
<evidence type="ECO:0000259" key="1">
    <source>
        <dbReference type="SMART" id="SM00225"/>
    </source>
</evidence>
<dbReference type="Gene3D" id="3.30.710.10">
    <property type="entry name" value="Potassium Channel Kv1.1, Chain A"/>
    <property type="match status" value="1"/>
</dbReference>
<feature type="domain" description="BTB" evidence="1">
    <location>
        <begin position="4"/>
        <end position="98"/>
    </location>
</feature>
<organism evidence="2 3">
    <name type="scientific">Oikopleura dioica</name>
    <name type="common">Tunicate</name>
    <dbReference type="NCBI Taxonomy" id="34765"/>
    <lineage>
        <taxon>Eukaryota</taxon>
        <taxon>Metazoa</taxon>
        <taxon>Chordata</taxon>
        <taxon>Tunicata</taxon>
        <taxon>Appendicularia</taxon>
        <taxon>Copelata</taxon>
        <taxon>Oikopleuridae</taxon>
        <taxon>Oikopleura</taxon>
    </lineage>
</organism>
<dbReference type="SMART" id="SM00225">
    <property type="entry name" value="BTB"/>
    <property type="match status" value="1"/>
</dbReference>